<dbReference type="SUPFAM" id="SSF100920">
    <property type="entry name" value="Heat shock protein 70kD (HSP70), peptide-binding domain"/>
    <property type="match status" value="1"/>
</dbReference>
<dbReference type="PANTHER" id="PTHR19375">
    <property type="entry name" value="HEAT SHOCK PROTEIN 70KDA"/>
    <property type="match status" value="1"/>
</dbReference>
<reference evidence="3" key="1">
    <citation type="journal article" date="2022" name="Int. J. Mol. Sci.">
        <title>Draft Genome of Tanacetum Coccineum: Genomic Comparison of Closely Related Tanacetum-Family Plants.</title>
        <authorList>
            <person name="Yamashiro T."/>
            <person name="Shiraishi A."/>
            <person name="Nakayama K."/>
            <person name="Satake H."/>
        </authorList>
    </citation>
    <scope>NUCLEOTIDE SEQUENCE</scope>
</reference>
<organism evidence="3 4">
    <name type="scientific">Tanacetum coccineum</name>
    <dbReference type="NCBI Taxonomy" id="301880"/>
    <lineage>
        <taxon>Eukaryota</taxon>
        <taxon>Viridiplantae</taxon>
        <taxon>Streptophyta</taxon>
        <taxon>Embryophyta</taxon>
        <taxon>Tracheophyta</taxon>
        <taxon>Spermatophyta</taxon>
        <taxon>Magnoliopsida</taxon>
        <taxon>eudicotyledons</taxon>
        <taxon>Gunneridae</taxon>
        <taxon>Pentapetalae</taxon>
        <taxon>asterids</taxon>
        <taxon>campanulids</taxon>
        <taxon>Asterales</taxon>
        <taxon>Asteraceae</taxon>
        <taxon>Asteroideae</taxon>
        <taxon>Anthemideae</taxon>
        <taxon>Anthemidinae</taxon>
        <taxon>Tanacetum</taxon>
    </lineage>
</organism>
<evidence type="ECO:0000313" key="4">
    <source>
        <dbReference type="Proteomes" id="UP001151760"/>
    </source>
</evidence>
<dbReference type="Proteomes" id="UP001151760">
    <property type="component" value="Unassembled WGS sequence"/>
</dbReference>
<comment type="caution">
    <text evidence="3">The sequence shown here is derived from an EMBL/GenBank/DDBJ whole genome shotgun (WGS) entry which is preliminary data.</text>
</comment>
<name>A0ABQ5GSK9_9ASTR</name>
<evidence type="ECO:0000313" key="3">
    <source>
        <dbReference type="EMBL" id="GJT77887.1"/>
    </source>
</evidence>
<dbReference type="InterPro" id="IPR029047">
    <property type="entry name" value="HSP70_peptide-bd_sf"/>
</dbReference>
<reference evidence="3" key="2">
    <citation type="submission" date="2022-01" db="EMBL/GenBank/DDBJ databases">
        <authorList>
            <person name="Yamashiro T."/>
            <person name="Shiraishi A."/>
            <person name="Satake H."/>
            <person name="Nakayama K."/>
        </authorList>
    </citation>
    <scope>NUCLEOTIDE SEQUENCE</scope>
</reference>
<evidence type="ECO:0000256" key="2">
    <source>
        <dbReference type="ARBA" id="ARBA00022840"/>
    </source>
</evidence>
<evidence type="ECO:0000256" key="1">
    <source>
        <dbReference type="ARBA" id="ARBA00022741"/>
    </source>
</evidence>
<dbReference type="Pfam" id="PF00012">
    <property type="entry name" value="HSP70"/>
    <property type="match status" value="1"/>
</dbReference>
<keyword evidence="2" id="KW-0067">ATP-binding</keyword>
<dbReference type="Gene3D" id="2.60.34.10">
    <property type="entry name" value="Substrate Binding Domain Of DNAk, Chain A, domain 1"/>
    <property type="match status" value="1"/>
</dbReference>
<keyword evidence="4" id="KW-1185">Reference proteome</keyword>
<sequence length="119" mass="13132">MKERVYNTQFDNQVSAEFNVYQGESNIIRENILLGSFAMYDIPAAPIGKQKLKVCFNIDASGIVNVSAEVISTVSYDIYLCNGNEKVEDLILLHVTPVSLGIRLDDIPAAPVGEQKLKV</sequence>
<protein>
    <submittedName>
        <fullName evidence="3">Heat shock cognate 70 kDa protein-like protein</fullName>
    </submittedName>
</protein>
<dbReference type="EMBL" id="BQNB010018753">
    <property type="protein sequence ID" value="GJT77887.1"/>
    <property type="molecule type" value="Genomic_DNA"/>
</dbReference>
<accession>A0ABQ5GSK9</accession>
<keyword evidence="1" id="KW-0547">Nucleotide-binding</keyword>
<proteinExistence type="predicted"/>
<gene>
    <name evidence="3" type="ORF">Tco_1044612</name>
</gene>
<dbReference type="InterPro" id="IPR013126">
    <property type="entry name" value="Hsp_70_fam"/>
</dbReference>